<evidence type="ECO:0000313" key="5">
    <source>
        <dbReference type="EMBL" id="SVB80123.1"/>
    </source>
</evidence>
<dbReference type="AlphaFoldDB" id="A0A382H009"/>
<keyword evidence="2" id="KW-0678">Repressor</keyword>
<dbReference type="GO" id="GO:0048027">
    <property type="term" value="F:mRNA 5'-UTR binding"/>
    <property type="evidence" value="ECO:0007669"/>
    <property type="project" value="TreeGrafter"/>
</dbReference>
<proteinExistence type="inferred from homology"/>
<accession>A0A382H009</accession>
<dbReference type="NCBIfam" id="TIGR00202">
    <property type="entry name" value="csrA"/>
    <property type="match status" value="1"/>
</dbReference>
<sequence length="80" mass="8940">MLVLTRKVGESIKINDDVKVTVIEVKGKNIRLGIEAPKTTKVYREEVFLKIKQENKIAATTPAGLDMGKINEFVANNLKK</sequence>
<organism evidence="5">
    <name type="scientific">marine metagenome</name>
    <dbReference type="NCBI Taxonomy" id="408172"/>
    <lineage>
        <taxon>unclassified sequences</taxon>
        <taxon>metagenomes</taxon>
        <taxon>ecological metagenomes</taxon>
    </lineage>
</organism>
<dbReference type="Gene3D" id="2.60.40.4380">
    <property type="entry name" value="Translational regulator CsrA"/>
    <property type="match status" value="1"/>
</dbReference>
<evidence type="ECO:0008006" key="6">
    <source>
        <dbReference type="Google" id="ProtNLM"/>
    </source>
</evidence>
<dbReference type="GO" id="GO:0006109">
    <property type="term" value="P:regulation of carbohydrate metabolic process"/>
    <property type="evidence" value="ECO:0007669"/>
    <property type="project" value="InterPro"/>
</dbReference>
<gene>
    <name evidence="5" type="ORF">METZ01_LOCUS232977</name>
</gene>
<dbReference type="GO" id="GO:0006402">
    <property type="term" value="P:mRNA catabolic process"/>
    <property type="evidence" value="ECO:0007669"/>
    <property type="project" value="InterPro"/>
</dbReference>
<dbReference type="SUPFAM" id="SSF117130">
    <property type="entry name" value="CsrA-like"/>
    <property type="match status" value="1"/>
</dbReference>
<dbReference type="FunFam" id="2.60.40.4380:FF:000002">
    <property type="entry name" value="Translational regulator CsrA"/>
    <property type="match status" value="1"/>
</dbReference>
<keyword evidence="4" id="KW-0694">RNA-binding</keyword>
<evidence type="ECO:0000256" key="3">
    <source>
        <dbReference type="ARBA" id="ARBA00022845"/>
    </source>
</evidence>
<dbReference type="PANTHER" id="PTHR34984:SF1">
    <property type="entry name" value="CARBON STORAGE REGULATOR"/>
    <property type="match status" value="1"/>
</dbReference>
<dbReference type="GO" id="GO:0005829">
    <property type="term" value="C:cytosol"/>
    <property type="evidence" value="ECO:0007669"/>
    <property type="project" value="TreeGrafter"/>
</dbReference>
<protein>
    <recommendedName>
        <fullName evidence="6">Translational regulator CsrA</fullName>
    </recommendedName>
</protein>
<dbReference type="EMBL" id="UINC01058168">
    <property type="protein sequence ID" value="SVB80123.1"/>
    <property type="molecule type" value="Genomic_DNA"/>
</dbReference>
<evidence type="ECO:0000256" key="4">
    <source>
        <dbReference type="ARBA" id="ARBA00022884"/>
    </source>
</evidence>
<keyword evidence="3" id="KW-0810">Translation regulation</keyword>
<evidence type="ECO:0000256" key="2">
    <source>
        <dbReference type="ARBA" id="ARBA00022491"/>
    </source>
</evidence>
<dbReference type="HAMAP" id="MF_00167">
    <property type="entry name" value="CsrA"/>
    <property type="match status" value="1"/>
</dbReference>
<dbReference type="InterPro" id="IPR036107">
    <property type="entry name" value="CsrA_sf"/>
</dbReference>
<evidence type="ECO:0000256" key="1">
    <source>
        <dbReference type="ARBA" id="ARBA00022490"/>
    </source>
</evidence>
<dbReference type="Pfam" id="PF02599">
    <property type="entry name" value="CsrA"/>
    <property type="match status" value="1"/>
</dbReference>
<dbReference type="GO" id="GO:0045947">
    <property type="term" value="P:negative regulation of translational initiation"/>
    <property type="evidence" value="ECO:0007669"/>
    <property type="project" value="TreeGrafter"/>
</dbReference>
<dbReference type="NCBIfam" id="NF002469">
    <property type="entry name" value="PRK01712.1"/>
    <property type="match status" value="1"/>
</dbReference>
<reference evidence="5" key="1">
    <citation type="submission" date="2018-05" db="EMBL/GenBank/DDBJ databases">
        <authorList>
            <person name="Lanie J.A."/>
            <person name="Ng W.-L."/>
            <person name="Kazmierczak K.M."/>
            <person name="Andrzejewski T.M."/>
            <person name="Davidsen T.M."/>
            <person name="Wayne K.J."/>
            <person name="Tettelin H."/>
            <person name="Glass J.I."/>
            <person name="Rusch D."/>
            <person name="Podicherti R."/>
            <person name="Tsui H.-C.T."/>
            <person name="Winkler M.E."/>
        </authorList>
    </citation>
    <scope>NUCLEOTIDE SEQUENCE</scope>
</reference>
<dbReference type="InterPro" id="IPR003751">
    <property type="entry name" value="CsrA"/>
</dbReference>
<dbReference type="PANTHER" id="PTHR34984">
    <property type="entry name" value="CARBON STORAGE REGULATOR"/>
    <property type="match status" value="1"/>
</dbReference>
<keyword evidence="1" id="KW-0963">Cytoplasm</keyword>
<name>A0A382H009_9ZZZZ</name>